<dbReference type="InterPro" id="IPR052389">
    <property type="entry name" value="Sec_Metab_Biosynth-Assoc"/>
</dbReference>
<comment type="caution">
    <text evidence="3">The sequence shown here is derived from an EMBL/GenBank/DDBJ whole genome shotgun (WGS) entry which is preliminary data.</text>
</comment>
<dbReference type="InterPro" id="IPR049450">
    <property type="entry name" value="ACOT8-like_C"/>
</dbReference>
<dbReference type="OrthoDB" id="2532955at2759"/>
<organism evidence="3 4">
    <name type="scientific">Polyplosphaeria fusca</name>
    <dbReference type="NCBI Taxonomy" id="682080"/>
    <lineage>
        <taxon>Eukaryota</taxon>
        <taxon>Fungi</taxon>
        <taxon>Dikarya</taxon>
        <taxon>Ascomycota</taxon>
        <taxon>Pezizomycotina</taxon>
        <taxon>Dothideomycetes</taxon>
        <taxon>Pleosporomycetidae</taxon>
        <taxon>Pleosporales</taxon>
        <taxon>Tetraplosphaeriaceae</taxon>
        <taxon>Polyplosphaeria</taxon>
    </lineage>
</organism>
<evidence type="ECO:0000259" key="2">
    <source>
        <dbReference type="Pfam" id="PF20789"/>
    </source>
</evidence>
<evidence type="ECO:0000259" key="1">
    <source>
        <dbReference type="Pfam" id="PF13622"/>
    </source>
</evidence>
<dbReference type="Pfam" id="PF20789">
    <property type="entry name" value="4HBT_3C"/>
    <property type="match status" value="1"/>
</dbReference>
<feature type="domain" description="Acyl-CoA thioesterase-like N-terminal HotDog" evidence="1">
    <location>
        <begin position="38"/>
        <end position="113"/>
    </location>
</feature>
<evidence type="ECO:0000313" key="3">
    <source>
        <dbReference type="EMBL" id="KAF2738062.1"/>
    </source>
</evidence>
<dbReference type="AlphaFoldDB" id="A0A9P4R2P7"/>
<dbReference type="InterPro" id="IPR042171">
    <property type="entry name" value="Acyl-CoA_hotdog"/>
</dbReference>
<accession>A0A9P4R2P7</accession>
<protein>
    <submittedName>
        <fullName evidence="3">Uncharacterized protein</fullName>
    </submittedName>
</protein>
<dbReference type="InterPro" id="IPR049449">
    <property type="entry name" value="TesB_ACOT8-like_N"/>
</dbReference>
<dbReference type="EMBL" id="ML996111">
    <property type="protein sequence ID" value="KAF2738062.1"/>
    <property type="molecule type" value="Genomic_DNA"/>
</dbReference>
<reference evidence="3" key="1">
    <citation type="journal article" date="2020" name="Stud. Mycol.">
        <title>101 Dothideomycetes genomes: a test case for predicting lifestyles and emergence of pathogens.</title>
        <authorList>
            <person name="Haridas S."/>
            <person name="Albert R."/>
            <person name="Binder M."/>
            <person name="Bloem J."/>
            <person name="Labutti K."/>
            <person name="Salamov A."/>
            <person name="Andreopoulos B."/>
            <person name="Baker S."/>
            <person name="Barry K."/>
            <person name="Bills G."/>
            <person name="Bluhm B."/>
            <person name="Cannon C."/>
            <person name="Castanera R."/>
            <person name="Culley D."/>
            <person name="Daum C."/>
            <person name="Ezra D."/>
            <person name="Gonzalez J."/>
            <person name="Henrissat B."/>
            <person name="Kuo A."/>
            <person name="Liang C."/>
            <person name="Lipzen A."/>
            <person name="Lutzoni F."/>
            <person name="Magnuson J."/>
            <person name="Mondo S."/>
            <person name="Nolan M."/>
            <person name="Ohm R."/>
            <person name="Pangilinan J."/>
            <person name="Park H.-J."/>
            <person name="Ramirez L."/>
            <person name="Alfaro M."/>
            <person name="Sun H."/>
            <person name="Tritt A."/>
            <person name="Yoshinaga Y."/>
            <person name="Zwiers L.-H."/>
            <person name="Turgeon B."/>
            <person name="Goodwin S."/>
            <person name="Spatafora J."/>
            <person name="Crous P."/>
            <person name="Grigoriev I."/>
        </authorList>
    </citation>
    <scope>NUCLEOTIDE SEQUENCE</scope>
    <source>
        <strain evidence="3">CBS 125425</strain>
    </source>
</reference>
<feature type="domain" description="Acyl-CoA thioesterase-like C-terminal" evidence="2">
    <location>
        <begin position="277"/>
        <end position="345"/>
    </location>
</feature>
<gene>
    <name evidence="3" type="ORF">EJ04DRAFT_541502</name>
</gene>
<dbReference type="PANTHER" id="PTHR38110:SF1">
    <property type="entry name" value="THIOESTERASE DOMAIN-CONTAINING PROTEIN"/>
    <property type="match status" value="1"/>
</dbReference>
<name>A0A9P4R2P7_9PLEO</name>
<evidence type="ECO:0000313" key="4">
    <source>
        <dbReference type="Proteomes" id="UP000799444"/>
    </source>
</evidence>
<dbReference type="InterPro" id="IPR029069">
    <property type="entry name" value="HotDog_dom_sf"/>
</dbReference>
<dbReference type="SUPFAM" id="SSF54637">
    <property type="entry name" value="Thioesterase/thiol ester dehydrase-isomerase"/>
    <property type="match status" value="2"/>
</dbReference>
<dbReference type="Pfam" id="PF13622">
    <property type="entry name" value="4HBT_3"/>
    <property type="match status" value="1"/>
</dbReference>
<dbReference type="Proteomes" id="UP000799444">
    <property type="component" value="Unassembled WGS sequence"/>
</dbReference>
<dbReference type="CDD" id="cd03440">
    <property type="entry name" value="hot_dog"/>
    <property type="match status" value="1"/>
</dbReference>
<sequence length="358" mass="39617">MSHTAYTDPNHVLNFESASSECQVALPTNICFVATSSGGLVASIIAKHALNCVSRNPRTASQTDIRSSHVHFFRPIFPAKGPVTLKAYEVNLGKTWSTFRVEVLQGETAKIAASGDVLVTNLALPGKTLNTNWELSPPPPLVDLSSLDTDSDPAWTLHHLPLDCQGLYTAPAYIKNYMPLSLMEGSPYIEHWMSPGWDCSPLGSRDPRLPEARWTNGLLQWAVDMTVPILGNFLETEHVRQKNFNLARFRTVALKQRAARQAGRANWRQVDEPGGDSLDTLEESVIQTTLTMSTEIKRRLPDEGVRWLYVRSEAKSIQNGRLDVHVVLFDEKMRLVAISNQVAVVIPTVGKAAKKAVL</sequence>
<keyword evidence="4" id="KW-1185">Reference proteome</keyword>
<proteinExistence type="predicted"/>
<dbReference type="Gene3D" id="2.40.160.210">
    <property type="entry name" value="Acyl-CoA thioesterase, double hotdog domain"/>
    <property type="match status" value="2"/>
</dbReference>
<dbReference type="PANTHER" id="PTHR38110">
    <property type="entry name" value="CHROMOSOME 23, WHOLE GENOME SHOTGUN SEQUENCE"/>
    <property type="match status" value="1"/>
</dbReference>